<dbReference type="Gene3D" id="3.40.50.1820">
    <property type="entry name" value="alpha/beta hydrolase"/>
    <property type="match status" value="1"/>
</dbReference>
<protein>
    <submittedName>
        <fullName evidence="2">Alpha/beta hydrolase</fullName>
    </submittedName>
</protein>
<name>A0ABP9HBR0_9ACTN</name>
<dbReference type="InterPro" id="IPR029058">
    <property type="entry name" value="AB_hydrolase_fold"/>
</dbReference>
<accession>A0ABP9HBR0</accession>
<reference evidence="3" key="1">
    <citation type="journal article" date="2019" name="Int. J. Syst. Evol. Microbiol.">
        <title>The Global Catalogue of Microorganisms (GCM) 10K type strain sequencing project: providing services to taxonomists for standard genome sequencing and annotation.</title>
        <authorList>
            <consortium name="The Broad Institute Genomics Platform"/>
            <consortium name="The Broad Institute Genome Sequencing Center for Infectious Disease"/>
            <person name="Wu L."/>
            <person name="Ma J."/>
        </authorList>
    </citation>
    <scope>NUCLEOTIDE SEQUENCE [LARGE SCALE GENOMIC DNA]</scope>
    <source>
        <strain evidence="3">JCM 17986</strain>
    </source>
</reference>
<dbReference type="Pfam" id="PF00561">
    <property type="entry name" value="Abhydrolase_1"/>
    <property type="match status" value="1"/>
</dbReference>
<dbReference type="RefSeq" id="WP_345676353.1">
    <property type="nucleotide sequence ID" value="NZ_BAABHS010000011.1"/>
</dbReference>
<feature type="domain" description="AB hydrolase-1" evidence="1">
    <location>
        <begin position="25"/>
        <end position="257"/>
    </location>
</feature>
<evidence type="ECO:0000313" key="2">
    <source>
        <dbReference type="EMBL" id="GAA4966651.1"/>
    </source>
</evidence>
<dbReference type="PRINTS" id="PR00111">
    <property type="entry name" value="ABHYDROLASE"/>
</dbReference>
<dbReference type="InterPro" id="IPR000073">
    <property type="entry name" value="AB_hydrolase_1"/>
</dbReference>
<organism evidence="2 3">
    <name type="scientific">Yinghuangia aomiensis</name>
    <dbReference type="NCBI Taxonomy" id="676205"/>
    <lineage>
        <taxon>Bacteria</taxon>
        <taxon>Bacillati</taxon>
        <taxon>Actinomycetota</taxon>
        <taxon>Actinomycetes</taxon>
        <taxon>Kitasatosporales</taxon>
        <taxon>Streptomycetaceae</taxon>
        <taxon>Yinghuangia</taxon>
    </lineage>
</organism>
<dbReference type="InterPro" id="IPR050266">
    <property type="entry name" value="AB_hydrolase_sf"/>
</dbReference>
<dbReference type="PANTHER" id="PTHR43798:SF33">
    <property type="entry name" value="HYDROLASE, PUTATIVE (AFU_ORTHOLOGUE AFUA_2G14860)-RELATED"/>
    <property type="match status" value="1"/>
</dbReference>
<dbReference type="EMBL" id="BAABHS010000011">
    <property type="protein sequence ID" value="GAA4966651.1"/>
    <property type="molecule type" value="Genomic_DNA"/>
</dbReference>
<gene>
    <name evidence="2" type="ORF">GCM10023205_34120</name>
</gene>
<evidence type="ECO:0000259" key="1">
    <source>
        <dbReference type="Pfam" id="PF00561"/>
    </source>
</evidence>
<dbReference type="GO" id="GO:0016787">
    <property type="term" value="F:hydrolase activity"/>
    <property type="evidence" value="ECO:0007669"/>
    <property type="project" value="UniProtKB-KW"/>
</dbReference>
<dbReference type="PANTHER" id="PTHR43798">
    <property type="entry name" value="MONOACYLGLYCEROL LIPASE"/>
    <property type="match status" value="1"/>
</dbReference>
<dbReference type="Proteomes" id="UP001500466">
    <property type="component" value="Unassembled WGS sequence"/>
</dbReference>
<keyword evidence="2" id="KW-0378">Hydrolase</keyword>
<dbReference type="SUPFAM" id="SSF53474">
    <property type="entry name" value="alpha/beta-Hydrolases"/>
    <property type="match status" value="1"/>
</dbReference>
<proteinExistence type="predicted"/>
<evidence type="ECO:0000313" key="3">
    <source>
        <dbReference type="Proteomes" id="UP001500466"/>
    </source>
</evidence>
<sequence>MHVDANGLRFHVQHLRGDRPAAARPTVVLLHGLVLDNLSSLYYTLAPPIARAGYDVLLYDQRGHGRTDRPPTGYDLDTAVDDLAAVVKACGITRPVHLVGNSYGGLVALHTAYLHPESVASVVLVEGQSLDPQHTGDLPGPDGYKGGWVESMANTLNLVALGLERNRWDAAAAAADRQARKAARVRAATDALLNDTTLIEDVSTARLLTPGQLAAVRNPVLALFGAESDLAASGPLLADLLPDCDLEVFPDAAHALLRDAPDALVGAVLRRLDALSAAAGSAA</sequence>
<comment type="caution">
    <text evidence="2">The sequence shown here is derived from an EMBL/GenBank/DDBJ whole genome shotgun (WGS) entry which is preliminary data.</text>
</comment>
<keyword evidence="3" id="KW-1185">Reference proteome</keyword>